<dbReference type="InterPro" id="IPR026353">
    <property type="entry name" value="Hypoxan-DNA_Glyclase"/>
</dbReference>
<dbReference type="EMBL" id="QFVR01000012">
    <property type="protein sequence ID" value="PWI25131.1"/>
    <property type="molecule type" value="Genomic_DNA"/>
</dbReference>
<dbReference type="CDD" id="cd10032">
    <property type="entry name" value="UDG-F6_HDG"/>
    <property type="match status" value="1"/>
</dbReference>
<dbReference type="InterPro" id="IPR036895">
    <property type="entry name" value="Uracil-DNA_glycosylase-like_sf"/>
</dbReference>
<dbReference type="NCBIfam" id="TIGR04274">
    <property type="entry name" value="hypoxanDNAglyco"/>
    <property type="match status" value="1"/>
</dbReference>
<dbReference type="AlphaFoldDB" id="A0A2U3AKU9"/>
<accession>A0A2U3AKU9</accession>
<organism evidence="1 2">
    <name type="scientific">Kurthia sibirica</name>
    <dbReference type="NCBI Taxonomy" id="202750"/>
    <lineage>
        <taxon>Bacteria</taxon>
        <taxon>Bacillati</taxon>
        <taxon>Bacillota</taxon>
        <taxon>Bacilli</taxon>
        <taxon>Bacillales</taxon>
        <taxon>Caryophanaceae</taxon>
        <taxon>Kurthia</taxon>
    </lineage>
</organism>
<sequence>MILGSMPSTLSLEKQQYYGNKRNHFWPIMSEILACPLPEKYMDRTTMLLENGIGLWDSIASCERQGSLDATITEEIPHDFAQFFSSYPAIQAVFFNGAKAETIFKKYSSMQQFSHITFYKMPSTSPIPGKNIKSFDEKVVCWKKIIQYL</sequence>
<keyword evidence="2" id="KW-1185">Reference proteome</keyword>
<reference evidence="1 2" key="1">
    <citation type="submission" date="2018-05" db="EMBL/GenBank/DDBJ databases">
        <title>Kurthia sibirica genome sequence.</title>
        <authorList>
            <person name="Maclea K.S."/>
            <person name="Goen A.E."/>
        </authorList>
    </citation>
    <scope>NUCLEOTIDE SEQUENCE [LARGE SCALE GENOMIC DNA]</scope>
    <source>
        <strain evidence="1 2">ATCC 49154</strain>
    </source>
</reference>
<dbReference type="OrthoDB" id="9799921at2"/>
<evidence type="ECO:0000313" key="1">
    <source>
        <dbReference type="EMBL" id="PWI25131.1"/>
    </source>
</evidence>
<dbReference type="Proteomes" id="UP000245938">
    <property type="component" value="Unassembled WGS sequence"/>
</dbReference>
<gene>
    <name evidence="1" type="ORF">DEX24_10045</name>
</gene>
<dbReference type="SUPFAM" id="SSF52141">
    <property type="entry name" value="Uracil-DNA glycosylase-like"/>
    <property type="match status" value="1"/>
</dbReference>
<dbReference type="Gene3D" id="3.40.470.10">
    <property type="entry name" value="Uracil-DNA glycosylase-like domain"/>
    <property type="match status" value="1"/>
</dbReference>
<evidence type="ECO:0000313" key="2">
    <source>
        <dbReference type="Proteomes" id="UP000245938"/>
    </source>
</evidence>
<name>A0A2U3AKU9_9BACL</name>
<protein>
    <submittedName>
        <fullName evidence="1">DNA-deoxyinosine glycosylase</fullName>
    </submittedName>
</protein>
<proteinExistence type="predicted"/>
<comment type="caution">
    <text evidence="1">The sequence shown here is derived from an EMBL/GenBank/DDBJ whole genome shotgun (WGS) entry which is preliminary data.</text>
</comment>